<comment type="caution">
    <text evidence="2">The sequence shown here is derived from an EMBL/GenBank/DDBJ whole genome shotgun (WGS) entry which is preliminary data.</text>
</comment>
<protein>
    <submittedName>
        <fullName evidence="2">Uncharacterized protein</fullName>
    </submittedName>
</protein>
<evidence type="ECO:0000313" key="3">
    <source>
        <dbReference type="Proteomes" id="UP000215335"/>
    </source>
</evidence>
<dbReference type="EMBL" id="NNAY01005047">
    <property type="protein sequence ID" value="OXU17070.1"/>
    <property type="molecule type" value="Genomic_DNA"/>
</dbReference>
<name>A0A232EFD7_9HYME</name>
<feature type="chain" id="PRO_5013189556" evidence="1">
    <location>
        <begin position="30"/>
        <end position="162"/>
    </location>
</feature>
<reference evidence="2 3" key="1">
    <citation type="journal article" date="2017" name="Curr. Biol.">
        <title>The Evolution of Venom by Co-option of Single-Copy Genes.</title>
        <authorList>
            <person name="Martinson E.O."/>
            <person name="Mrinalini"/>
            <person name="Kelkar Y.D."/>
            <person name="Chang C.H."/>
            <person name="Werren J.H."/>
        </authorList>
    </citation>
    <scope>NUCLEOTIDE SEQUENCE [LARGE SCALE GENOMIC DNA]</scope>
    <source>
        <strain evidence="2 3">Alberta</strain>
        <tissue evidence="2">Whole body</tissue>
    </source>
</reference>
<organism evidence="2 3">
    <name type="scientific">Trichomalopsis sarcophagae</name>
    <dbReference type="NCBI Taxonomy" id="543379"/>
    <lineage>
        <taxon>Eukaryota</taxon>
        <taxon>Metazoa</taxon>
        <taxon>Ecdysozoa</taxon>
        <taxon>Arthropoda</taxon>
        <taxon>Hexapoda</taxon>
        <taxon>Insecta</taxon>
        <taxon>Pterygota</taxon>
        <taxon>Neoptera</taxon>
        <taxon>Endopterygota</taxon>
        <taxon>Hymenoptera</taxon>
        <taxon>Apocrita</taxon>
        <taxon>Proctotrupomorpha</taxon>
        <taxon>Chalcidoidea</taxon>
        <taxon>Pteromalidae</taxon>
        <taxon>Pteromalinae</taxon>
        <taxon>Trichomalopsis</taxon>
    </lineage>
</organism>
<accession>A0A232EFD7</accession>
<keyword evidence="3" id="KW-1185">Reference proteome</keyword>
<sequence>MRRAYFLTGRAWLRTVVSLSLYLSDRVQAVVDEDGSSDCAAINGVSLNRAKCKVMILGRQTYVSRTCISNFPRITINNIPLEFVSKACNLGVQITPSLDWNPHAKNGPETYVKPYWLTLGWLSVVLVDPRIEALKQSFKIETTILLKSLNIVTFKPENINSF</sequence>
<feature type="signal peptide" evidence="1">
    <location>
        <begin position="1"/>
        <end position="29"/>
    </location>
</feature>
<dbReference type="AlphaFoldDB" id="A0A232EFD7"/>
<dbReference type="Proteomes" id="UP000215335">
    <property type="component" value="Unassembled WGS sequence"/>
</dbReference>
<proteinExistence type="predicted"/>
<evidence type="ECO:0000313" key="2">
    <source>
        <dbReference type="EMBL" id="OXU17070.1"/>
    </source>
</evidence>
<keyword evidence="1" id="KW-0732">Signal</keyword>
<gene>
    <name evidence="2" type="ORF">TSAR_003173</name>
</gene>
<evidence type="ECO:0000256" key="1">
    <source>
        <dbReference type="SAM" id="SignalP"/>
    </source>
</evidence>